<dbReference type="KEGG" id="cpre:Csp1_01560"/>
<sequence length="82" mass="9254">MSRSPFTAPLPKDLADRVRAWARAFHEHFEPGTGWPTKQMARDHQEEGRRLHAEVAAALPDDTVVLHYWETGYADDPEAADG</sequence>
<name>A0A2Z3YR67_9CORY</name>
<dbReference type="EMBL" id="CP024988">
    <property type="protein sequence ID" value="AWT24984.1"/>
    <property type="molecule type" value="Genomic_DNA"/>
</dbReference>
<accession>A0A2Z3YR67</accession>
<gene>
    <name evidence="1" type="ORF">Csp1_01560</name>
</gene>
<proteinExistence type="predicted"/>
<organism evidence="1 2">
    <name type="scientific">Corynebacterium provencense</name>
    <dbReference type="NCBI Taxonomy" id="1737425"/>
    <lineage>
        <taxon>Bacteria</taxon>
        <taxon>Bacillati</taxon>
        <taxon>Actinomycetota</taxon>
        <taxon>Actinomycetes</taxon>
        <taxon>Mycobacteriales</taxon>
        <taxon>Corynebacteriaceae</taxon>
        <taxon>Corynebacterium</taxon>
    </lineage>
</organism>
<keyword evidence="2" id="KW-1185">Reference proteome</keyword>
<dbReference type="Proteomes" id="UP000247696">
    <property type="component" value="Chromosome"/>
</dbReference>
<protein>
    <submittedName>
        <fullName evidence="1">Uncharacterized protein</fullName>
    </submittedName>
</protein>
<dbReference type="STRING" id="1737425.GCA_900049755_01279"/>
<evidence type="ECO:0000313" key="2">
    <source>
        <dbReference type="Proteomes" id="UP000247696"/>
    </source>
</evidence>
<evidence type="ECO:0000313" key="1">
    <source>
        <dbReference type="EMBL" id="AWT24984.1"/>
    </source>
</evidence>
<dbReference type="AlphaFoldDB" id="A0A2Z3YR67"/>
<reference evidence="2" key="1">
    <citation type="submission" date="2017-11" db="EMBL/GenBank/DDBJ databases">
        <title>Otitis media/interna in a cat caused by the recently described species Corynebacterium provencense.</title>
        <authorList>
            <person name="Kittl S."/>
            <person name="Brodard I."/>
            <person name="Rychener L."/>
            <person name="Jores J."/>
            <person name="Roosje P."/>
            <person name="Gobeli Brawand S."/>
        </authorList>
    </citation>
    <scope>NUCLEOTIDE SEQUENCE [LARGE SCALE GENOMIC DNA]</scope>
    <source>
        <strain evidence="2">17KM38</strain>
    </source>
</reference>
<dbReference type="RefSeq" id="WP_162620181.1">
    <property type="nucleotide sequence ID" value="NZ_CP024988.1"/>
</dbReference>